<comment type="similarity">
    <text evidence="1">Belongs to the AHA1 family.</text>
</comment>
<dbReference type="EMBL" id="QFFJ01000002">
    <property type="protein sequence ID" value="RBL89994.1"/>
    <property type="molecule type" value="Genomic_DNA"/>
</dbReference>
<dbReference type="InterPro" id="IPR023393">
    <property type="entry name" value="START-like_dom_sf"/>
</dbReference>
<dbReference type="Gene3D" id="3.30.530.20">
    <property type="match status" value="1"/>
</dbReference>
<proteinExistence type="inferred from homology"/>
<evidence type="ECO:0000313" key="3">
    <source>
        <dbReference type="EMBL" id="RBL89994.1"/>
    </source>
</evidence>
<reference evidence="3 4" key="1">
    <citation type="submission" date="2018-05" db="EMBL/GenBank/DDBJ databases">
        <title>Chitinophaga sp. K3CV102501T nov., isolated from isolated from a monsoon evergreen broad-leaved forest soil.</title>
        <authorList>
            <person name="Lv Y."/>
        </authorList>
    </citation>
    <scope>NUCLEOTIDE SEQUENCE [LARGE SCALE GENOMIC DNA]</scope>
    <source>
        <strain evidence="3 4">GDMCC 1.1325</strain>
    </source>
</reference>
<sequence length="158" mass="18160">MAAKNDSVTASRELVIHRTFDAPRELVFKAWTEPELLIKWWGPKGFTNTFHEIDVRPGGVWRYTMHSAEGQHFENRITYSAVEPPYRLAYLHDSGIDNDPDRFEVDINFEEQHGKTHLTMRSTFLSAEILEKIVKEYGAVEGAHQTLDKLEAALATMQ</sequence>
<keyword evidence="4" id="KW-1185">Reference proteome</keyword>
<dbReference type="CDD" id="cd08894">
    <property type="entry name" value="SRPBCC_CalC_Aha1-like_1"/>
    <property type="match status" value="1"/>
</dbReference>
<dbReference type="Proteomes" id="UP000253410">
    <property type="component" value="Unassembled WGS sequence"/>
</dbReference>
<dbReference type="Pfam" id="PF08327">
    <property type="entry name" value="AHSA1"/>
    <property type="match status" value="1"/>
</dbReference>
<comment type="caution">
    <text evidence="3">The sequence shown here is derived from an EMBL/GenBank/DDBJ whole genome shotgun (WGS) entry which is preliminary data.</text>
</comment>
<evidence type="ECO:0000313" key="4">
    <source>
        <dbReference type="Proteomes" id="UP000253410"/>
    </source>
</evidence>
<dbReference type="PANTHER" id="PTHR36929:SF5">
    <property type="entry name" value="BLR6751 PROTEIN"/>
    <property type="match status" value="1"/>
</dbReference>
<evidence type="ECO:0000259" key="2">
    <source>
        <dbReference type="Pfam" id="PF08327"/>
    </source>
</evidence>
<name>A0A365XWB1_9BACT</name>
<feature type="domain" description="Activator of Hsp90 ATPase homologue 1/2-like C-terminal" evidence="2">
    <location>
        <begin position="21"/>
        <end position="154"/>
    </location>
</feature>
<dbReference type="AlphaFoldDB" id="A0A365XWB1"/>
<dbReference type="InterPro" id="IPR013538">
    <property type="entry name" value="ASHA1/2-like_C"/>
</dbReference>
<dbReference type="PANTHER" id="PTHR36929">
    <property type="entry name" value="ATTACHMENT SUBUNIT, PUTATIVE-RELATED"/>
    <property type="match status" value="1"/>
</dbReference>
<organism evidence="3 4">
    <name type="scientific">Chitinophaga flava</name>
    <dbReference type="NCBI Taxonomy" id="2259036"/>
    <lineage>
        <taxon>Bacteria</taxon>
        <taxon>Pseudomonadati</taxon>
        <taxon>Bacteroidota</taxon>
        <taxon>Chitinophagia</taxon>
        <taxon>Chitinophagales</taxon>
        <taxon>Chitinophagaceae</taxon>
        <taxon>Chitinophaga</taxon>
    </lineage>
</organism>
<dbReference type="OrthoDB" id="384974at2"/>
<accession>A0A365XWB1</accession>
<protein>
    <submittedName>
        <fullName evidence="3">ATPase</fullName>
    </submittedName>
</protein>
<dbReference type="RefSeq" id="WP_113618744.1">
    <property type="nucleotide sequence ID" value="NZ_QFFJ01000002.1"/>
</dbReference>
<gene>
    <name evidence="3" type="ORF">DF182_26330</name>
</gene>
<evidence type="ECO:0000256" key="1">
    <source>
        <dbReference type="ARBA" id="ARBA00006817"/>
    </source>
</evidence>
<dbReference type="SUPFAM" id="SSF55961">
    <property type="entry name" value="Bet v1-like"/>
    <property type="match status" value="1"/>
</dbReference>